<dbReference type="InterPro" id="IPR000292">
    <property type="entry name" value="For/NO2_transpt"/>
</dbReference>
<dbReference type="InterPro" id="IPR023271">
    <property type="entry name" value="Aquaporin-like"/>
</dbReference>
<dbReference type="Proteomes" id="UP000218542">
    <property type="component" value="Unassembled WGS sequence"/>
</dbReference>
<feature type="transmembrane region" description="Helical" evidence="7">
    <location>
        <begin position="367"/>
        <end position="390"/>
    </location>
</feature>
<dbReference type="GO" id="GO:0005886">
    <property type="term" value="C:plasma membrane"/>
    <property type="evidence" value="ECO:0007669"/>
    <property type="project" value="TreeGrafter"/>
</dbReference>
<feature type="region of interest" description="Disordered" evidence="6">
    <location>
        <begin position="1"/>
        <end position="66"/>
    </location>
</feature>
<accession>A0A286U039</accession>
<dbReference type="Gene3D" id="1.20.1080.10">
    <property type="entry name" value="Glycerol uptake facilitator protein"/>
    <property type="match status" value="1"/>
</dbReference>
<feature type="compositionally biased region" description="Low complexity" evidence="6">
    <location>
        <begin position="15"/>
        <end position="43"/>
    </location>
</feature>
<protein>
    <submittedName>
        <fullName evidence="8">Formate/nitrite family of transporter</fullName>
    </submittedName>
</protein>
<name>A0A286U039_9BACT</name>
<evidence type="ECO:0000256" key="3">
    <source>
        <dbReference type="ARBA" id="ARBA00022989"/>
    </source>
</evidence>
<evidence type="ECO:0000256" key="4">
    <source>
        <dbReference type="ARBA" id="ARBA00023136"/>
    </source>
</evidence>
<dbReference type="RefSeq" id="WP_096894871.1">
    <property type="nucleotide sequence ID" value="NZ_BAOS01000022.1"/>
</dbReference>
<dbReference type="PANTHER" id="PTHR30520">
    <property type="entry name" value="FORMATE TRANSPORTER-RELATED"/>
    <property type="match status" value="1"/>
</dbReference>
<evidence type="ECO:0000313" key="8">
    <source>
        <dbReference type="EMBL" id="GAX61484.1"/>
    </source>
</evidence>
<dbReference type="OrthoDB" id="245753at2"/>
<comment type="subcellular location">
    <subcellularLocation>
        <location evidence="1">Membrane</location>
        <topology evidence="1">Multi-pass membrane protein</topology>
    </subcellularLocation>
</comment>
<sequence>MAEIKTGKAAKASKPVKTTETVKTTKAAKPVKTTKTIRTTKVAKPVKTRKTVRTTEVAKPVKRRKTVRTTEIAKPVKRRKTVRTTEVAKPVKRRKTVSATEVAKPVKAPESRKVVYDIDAYSPPQIAARLDAVAGVKAKDSAMNTFLLGINAGAFIALGAQFATLVICDSALHSGLTAVVGAIVFCLGLIMVVVGGAELFTGNCMIFIGYLEKRITTKRIFDHWTISLIGNFIGSLLVVFIVYKAQQFSFYDYMVGAKALLIANKKVNLTFTTAFSKAVLCNAMVCMAVWVCFSARNVADKIMTLIFPIGGFVASGFEHLVANMYFIPMGIILKSKPEVVAAAEKMAGKTLDLSNLTWKGFFVINQFPVFIGNVLGGVVLAGVAFWFIYLRPRLNFAFTIKEDFKKDLVS</sequence>
<dbReference type="PANTHER" id="PTHR30520:SF6">
    <property type="entry name" value="FORMATE_NITRATE FAMILY TRANSPORTER (EUROFUNG)"/>
    <property type="match status" value="1"/>
</dbReference>
<feature type="transmembrane region" description="Helical" evidence="7">
    <location>
        <begin position="274"/>
        <end position="293"/>
    </location>
</feature>
<feature type="transmembrane region" description="Helical" evidence="7">
    <location>
        <begin position="305"/>
        <end position="327"/>
    </location>
</feature>
<organism evidence="8 9">
    <name type="scientific">Candidatus Scalindua japonica</name>
    <dbReference type="NCBI Taxonomy" id="1284222"/>
    <lineage>
        <taxon>Bacteria</taxon>
        <taxon>Pseudomonadati</taxon>
        <taxon>Planctomycetota</taxon>
        <taxon>Candidatus Brocadiia</taxon>
        <taxon>Candidatus Brocadiales</taxon>
        <taxon>Candidatus Scalinduaceae</taxon>
        <taxon>Candidatus Scalindua</taxon>
    </lineage>
</organism>
<evidence type="ECO:0000256" key="2">
    <source>
        <dbReference type="ARBA" id="ARBA00022692"/>
    </source>
</evidence>
<gene>
    <name evidence="8" type="ORF">SCALIN_C22_0198</name>
</gene>
<keyword evidence="2 7" id="KW-0812">Transmembrane</keyword>
<evidence type="ECO:0000256" key="6">
    <source>
        <dbReference type="SAM" id="MobiDB-lite"/>
    </source>
</evidence>
<evidence type="ECO:0000313" key="9">
    <source>
        <dbReference type="Proteomes" id="UP000218542"/>
    </source>
</evidence>
<dbReference type="InterPro" id="IPR024002">
    <property type="entry name" value="For/NO2_transpt_CS"/>
</dbReference>
<keyword evidence="9" id="KW-1185">Reference proteome</keyword>
<dbReference type="EMBL" id="BAOS01000022">
    <property type="protein sequence ID" value="GAX61484.1"/>
    <property type="molecule type" value="Genomic_DNA"/>
</dbReference>
<evidence type="ECO:0000256" key="7">
    <source>
        <dbReference type="SAM" id="Phobius"/>
    </source>
</evidence>
<feature type="transmembrane region" description="Helical" evidence="7">
    <location>
        <begin position="146"/>
        <end position="167"/>
    </location>
</feature>
<evidence type="ECO:0000256" key="5">
    <source>
        <dbReference type="ARBA" id="ARBA00049660"/>
    </source>
</evidence>
<comment type="caution">
    <text evidence="8">The sequence shown here is derived from an EMBL/GenBank/DDBJ whole genome shotgun (WGS) entry which is preliminary data.</text>
</comment>
<reference evidence="9" key="1">
    <citation type="journal article" date="2017" name="Environ. Microbiol. Rep.">
        <title>Genetic Diversity of Marine Anaerobic Ammonium-Oxidizing Bacteria as Revealed by Genomic and Proteomic Analyses of 'Candidatus Scalindua japonica'.</title>
        <authorList>
            <person name="Oshiki M."/>
            <person name="Mizuto K."/>
            <person name="Kimura Z."/>
            <person name="Kindaichi T."/>
            <person name="Satoh H."/>
            <person name="Okabe S."/>
        </authorList>
    </citation>
    <scope>NUCLEOTIDE SEQUENCE [LARGE SCALE GENOMIC DNA]</scope>
    <source>
        <strain evidence="9">husup-a2</strain>
    </source>
</reference>
<feature type="transmembrane region" description="Helical" evidence="7">
    <location>
        <begin position="223"/>
        <end position="243"/>
    </location>
</feature>
<feature type="transmembrane region" description="Helical" evidence="7">
    <location>
        <begin position="179"/>
        <end position="211"/>
    </location>
</feature>
<keyword evidence="4 7" id="KW-0472">Membrane</keyword>
<dbReference type="GO" id="GO:0015499">
    <property type="term" value="F:formate transmembrane transporter activity"/>
    <property type="evidence" value="ECO:0007669"/>
    <property type="project" value="TreeGrafter"/>
</dbReference>
<dbReference type="PROSITE" id="PS01005">
    <property type="entry name" value="FORMATE_NITRITE_TP_1"/>
    <property type="match status" value="1"/>
</dbReference>
<proteinExistence type="inferred from homology"/>
<keyword evidence="3 7" id="KW-1133">Transmembrane helix</keyword>
<dbReference type="AlphaFoldDB" id="A0A286U039"/>
<dbReference type="Pfam" id="PF01226">
    <property type="entry name" value="Form_Nir_trans"/>
    <property type="match status" value="1"/>
</dbReference>
<comment type="similarity">
    <text evidence="5">Belongs to the FNT transporter (TC 1.A.16) family.</text>
</comment>
<evidence type="ECO:0000256" key="1">
    <source>
        <dbReference type="ARBA" id="ARBA00004141"/>
    </source>
</evidence>